<feature type="transmembrane region" description="Helical" evidence="2">
    <location>
        <begin position="78"/>
        <end position="98"/>
    </location>
</feature>
<proteinExistence type="predicted"/>
<keyword evidence="1" id="KW-0175">Coiled coil</keyword>
<organism evidence="3 4">
    <name type="scientific">Grylomicrobium aquisgranensis</name>
    <dbReference type="NCBI Taxonomy" id="2926318"/>
    <lineage>
        <taxon>Bacteria</taxon>
        <taxon>Bacillati</taxon>
        <taxon>Bacillota</taxon>
        <taxon>Erysipelotrichia</taxon>
        <taxon>Erysipelotrichales</taxon>
        <taxon>Erysipelotrichaceae</taxon>
        <taxon>Grylomicrobium</taxon>
    </lineage>
</organism>
<gene>
    <name evidence="3" type="ORF">MOZ60_06175</name>
</gene>
<dbReference type="Proteomes" id="UP001286174">
    <property type="component" value="Unassembled WGS sequence"/>
</dbReference>
<keyword evidence="2" id="KW-1133">Transmembrane helix</keyword>
<keyword evidence="2" id="KW-0812">Transmembrane</keyword>
<evidence type="ECO:0000313" key="3">
    <source>
        <dbReference type="EMBL" id="MDX8419677.1"/>
    </source>
</evidence>
<dbReference type="EMBL" id="JALBUR010000012">
    <property type="protein sequence ID" value="MDX8419677.1"/>
    <property type="molecule type" value="Genomic_DNA"/>
</dbReference>
<reference evidence="3 4" key="1">
    <citation type="submission" date="2022-03" db="EMBL/GenBank/DDBJ databases">
        <title>Novel taxa within the pig intestine.</title>
        <authorList>
            <person name="Wylensek D."/>
            <person name="Bishof K."/>
            <person name="Afrizal A."/>
            <person name="Clavel T."/>
        </authorList>
    </citation>
    <scope>NUCLEOTIDE SEQUENCE [LARGE SCALE GENOMIC DNA]</scope>
    <source>
        <strain evidence="3 4">CLA-KB-P133</strain>
    </source>
</reference>
<protein>
    <submittedName>
        <fullName evidence="3">Uncharacterized protein</fullName>
    </submittedName>
</protein>
<keyword evidence="4" id="KW-1185">Reference proteome</keyword>
<feature type="transmembrane region" description="Helical" evidence="2">
    <location>
        <begin position="47"/>
        <end position="66"/>
    </location>
</feature>
<sequence>MAKANRRKRLSKEELKEENDRIRSELAQTTDAEGQKRITDLLSKENWYAYLLCAFLPPVGIWYVWAKRDKHHLTMPAMVTWTMIAIIIIVRWITYFIGLKG</sequence>
<dbReference type="AlphaFoldDB" id="A0AB35U5H4"/>
<keyword evidence="2" id="KW-0472">Membrane</keyword>
<evidence type="ECO:0000256" key="1">
    <source>
        <dbReference type="SAM" id="Coils"/>
    </source>
</evidence>
<evidence type="ECO:0000256" key="2">
    <source>
        <dbReference type="SAM" id="Phobius"/>
    </source>
</evidence>
<comment type="caution">
    <text evidence="3">The sequence shown here is derived from an EMBL/GenBank/DDBJ whole genome shotgun (WGS) entry which is preliminary data.</text>
</comment>
<feature type="coiled-coil region" evidence="1">
    <location>
        <begin position="1"/>
        <end position="32"/>
    </location>
</feature>
<dbReference type="RefSeq" id="WP_108774853.1">
    <property type="nucleotide sequence ID" value="NZ_JALBUR010000012.1"/>
</dbReference>
<evidence type="ECO:0000313" key="4">
    <source>
        <dbReference type="Proteomes" id="UP001286174"/>
    </source>
</evidence>
<accession>A0AB35U5H4</accession>
<name>A0AB35U5H4_9FIRM</name>